<keyword evidence="4" id="KW-1185">Reference proteome</keyword>
<evidence type="ECO:0000313" key="3">
    <source>
        <dbReference type="EMBL" id="KAJ8032654.1"/>
    </source>
</evidence>
<dbReference type="SUPFAM" id="SSF57845">
    <property type="entry name" value="B-box zinc-binding domain"/>
    <property type="match status" value="1"/>
</dbReference>
<dbReference type="Proteomes" id="UP001152320">
    <property type="component" value="Chromosome 12"/>
</dbReference>
<dbReference type="GO" id="GO:0005654">
    <property type="term" value="C:nucleoplasm"/>
    <property type="evidence" value="ECO:0007669"/>
    <property type="project" value="TreeGrafter"/>
</dbReference>
<dbReference type="InterPro" id="IPR047153">
    <property type="entry name" value="TRIM45/56/19-like"/>
</dbReference>
<dbReference type="InterPro" id="IPR000315">
    <property type="entry name" value="Znf_B-box"/>
</dbReference>
<dbReference type="SUPFAM" id="SSF101898">
    <property type="entry name" value="NHL repeat"/>
    <property type="match status" value="1"/>
</dbReference>
<dbReference type="GO" id="GO:0045087">
    <property type="term" value="P:innate immune response"/>
    <property type="evidence" value="ECO:0007669"/>
    <property type="project" value="TreeGrafter"/>
</dbReference>
<feature type="domain" description="B box-type" evidence="2">
    <location>
        <begin position="49"/>
        <end position="96"/>
    </location>
</feature>
<dbReference type="GO" id="GO:0060340">
    <property type="term" value="P:positive regulation of type I interferon-mediated signaling pathway"/>
    <property type="evidence" value="ECO:0007669"/>
    <property type="project" value="TreeGrafter"/>
</dbReference>
<sequence length="673" mass="77294">MQGTNDAIKCPECREEIEIPKNGADGFKTDFYSKNLVEYVQIQQSLKSDEIRVCYGCSKHLKVAAHCFKCNDFLCKDCHNFHVTNKMMKDHQKHTLSLEDIEAKKITIEKLASMRDAPRCHIHLEEIAKLYCVTCVNLPVCIACTYGKHKGHSLYEVTALAQLKREELTQKLKTLEEINRDKNVKGLKQAVSIEKEKLIKMHHEKDQKIMTKIQDTEGRRKLVEQEKQKTEKKIFDSLQTEMEHEIQGVKKKYEDIFRVKKLELNNIFKARQSSLEKELAKLHEQRERFERDKKKLLESIEKQLIENMKIIETMSQHFDNTKKRFETLNVMTSSILASDNDWSAVQCIPDMCTAATNLMKDLKTDFPELTTLTDVTLNYKQYSFGKPSVTNISENFDKKITINDPYRFVFGMASSGDGNIVISGITSDRPASFIIVVDMNGQMLKEKILNTGKFGTDRYCKFLSQRKVASACKPNEIGLYNVRDGSYIKKNISDVISSWPKDRYVICVATDPANNHILVGGDNSRDVYVFNDQLNYLRILTLPEMIRWTGDMTVSDGHLLVCDYDGEKCYVTAMDGLVSNLVGEFMKPNLEGNKFRPRSVCSDKNGFVYVLWESSSQYYIVQYNHDGNQVLTTRMLDADAYVVTVVETSQGEKLLVATYNTQTVYLYDLMTAD</sequence>
<proteinExistence type="predicted"/>
<name>A0A9Q1H436_HOLLE</name>
<dbReference type="SMART" id="SM00336">
    <property type="entry name" value="BBOX"/>
    <property type="match status" value="2"/>
</dbReference>
<gene>
    <name evidence="3" type="ORF">HOLleu_26232</name>
</gene>
<reference evidence="3" key="1">
    <citation type="submission" date="2021-10" db="EMBL/GenBank/DDBJ databases">
        <title>Tropical sea cucumber genome reveals ecological adaptation and Cuvierian tubules defense mechanism.</title>
        <authorList>
            <person name="Chen T."/>
        </authorList>
    </citation>
    <scope>NUCLEOTIDE SEQUENCE</scope>
    <source>
        <strain evidence="3">Nanhai2018</strain>
        <tissue evidence="3">Muscle</tissue>
    </source>
</reference>
<dbReference type="Gene3D" id="2.120.10.30">
    <property type="entry name" value="TolB, C-terminal domain"/>
    <property type="match status" value="1"/>
</dbReference>
<accession>A0A9Q1H436</accession>
<dbReference type="AlphaFoldDB" id="A0A9Q1H436"/>
<feature type="coiled-coil region" evidence="1">
    <location>
        <begin position="265"/>
        <end position="306"/>
    </location>
</feature>
<protein>
    <submittedName>
        <fullName evidence="3">E3 ubiquitin-protein ligase TRIM56</fullName>
    </submittedName>
</protein>
<dbReference type="GO" id="GO:0061630">
    <property type="term" value="F:ubiquitin protein ligase activity"/>
    <property type="evidence" value="ECO:0007669"/>
    <property type="project" value="TreeGrafter"/>
</dbReference>
<feature type="coiled-coil region" evidence="1">
    <location>
        <begin position="158"/>
        <end position="185"/>
    </location>
</feature>
<dbReference type="InterPro" id="IPR011042">
    <property type="entry name" value="6-blade_b-propeller_TolB-like"/>
</dbReference>
<dbReference type="PANTHER" id="PTHR25462">
    <property type="entry name" value="BONUS, ISOFORM C-RELATED"/>
    <property type="match status" value="1"/>
</dbReference>
<dbReference type="Pfam" id="PF00643">
    <property type="entry name" value="zf-B_box"/>
    <property type="match status" value="1"/>
</dbReference>
<comment type="caution">
    <text evidence="3">The sequence shown here is derived from an EMBL/GenBank/DDBJ whole genome shotgun (WGS) entry which is preliminary data.</text>
</comment>
<dbReference type="EMBL" id="JAIZAY010000012">
    <property type="protein sequence ID" value="KAJ8032654.1"/>
    <property type="molecule type" value="Genomic_DNA"/>
</dbReference>
<dbReference type="GO" id="GO:0008270">
    <property type="term" value="F:zinc ion binding"/>
    <property type="evidence" value="ECO:0007669"/>
    <property type="project" value="InterPro"/>
</dbReference>
<evidence type="ECO:0000313" key="4">
    <source>
        <dbReference type="Proteomes" id="UP001152320"/>
    </source>
</evidence>
<evidence type="ECO:0000259" key="2">
    <source>
        <dbReference type="SMART" id="SM00336"/>
    </source>
</evidence>
<evidence type="ECO:0000256" key="1">
    <source>
        <dbReference type="SAM" id="Coils"/>
    </source>
</evidence>
<organism evidence="3 4">
    <name type="scientific">Holothuria leucospilota</name>
    <name type="common">Black long sea cucumber</name>
    <name type="synonym">Mertensiothuria leucospilota</name>
    <dbReference type="NCBI Taxonomy" id="206669"/>
    <lineage>
        <taxon>Eukaryota</taxon>
        <taxon>Metazoa</taxon>
        <taxon>Echinodermata</taxon>
        <taxon>Eleutherozoa</taxon>
        <taxon>Echinozoa</taxon>
        <taxon>Holothuroidea</taxon>
        <taxon>Aspidochirotacea</taxon>
        <taxon>Aspidochirotida</taxon>
        <taxon>Holothuriidae</taxon>
        <taxon>Holothuria</taxon>
    </lineage>
</organism>
<dbReference type="OrthoDB" id="265776at2759"/>
<feature type="domain" description="B box-type" evidence="2">
    <location>
        <begin position="115"/>
        <end position="157"/>
    </location>
</feature>
<dbReference type="PANTHER" id="PTHR25462:SF299">
    <property type="entry name" value="E3 UBIQUITIN-PROTEIN LIGASE TRIM56"/>
    <property type="match status" value="1"/>
</dbReference>
<dbReference type="Gene3D" id="3.30.160.60">
    <property type="entry name" value="Classic Zinc Finger"/>
    <property type="match status" value="1"/>
</dbReference>
<keyword evidence="1" id="KW-0175">Coiled coil</keyword>